<evidence type="ECO:0000313" key="2">
    <source>
        <dbReference type="Proteomes" id="UP000594638"/>
    </source>
</evidence>
<gene>
    <name evidence="1" type="ORF">OLEA9_A017485</name>
</gene>
<comment type="caution">
    <text evidence="1">The sequence shown here is derived from an EMBL/GenBank/DDBJ whole genome shotgun (WGS) entry which is preliminary data.</text>
</comment>
<dbReference type="InterPro" id="IPR016024">
    <property type="entry name" value="ARM-type_fold"/>
</dbReference>
<accession>A0A8S0Q218</accession>
<proteinExistence type="predicted"/>
<reference evidence="1 2" key="1">
    <citation type="submission" date="2019-12" db="EMBL/GenBank/DDBJ databases">
        <authorList>
            <person name="Alioto T."/>
            <person name="Alioto T."/>
            <person name="Gomez Garrido J."/>
        </authorList>
    </citation>
    <scope>NUCLEOTIDE SEQUENCE [LARGE SCALE GENOMIC DNA]</scope>
</reference>
<keyword evidence="2" id="KW-1185">Reference proteome</keyword>
<sequence length="101" mass="10654">MGQSYNRASRALGKEGVYEEAAGALTLIVRQPIGVEVVGIEEIAVSGLIEMMRHDTPKGKENALAALLEICRSGGAGATERMLKAPALASLLQNFLFTGPK</sequence>
<protein>
    <submittedName>
        <fullName evidence="1">U-box domain-containing 17-like</fullName>
    </submittedName>
</protein>
<name>A0A8S0Q218_OLEEU</name>
<dbReference type="Gene3D" id="1.25.10.10">
    <property type="entry name" value="Leucine-rich Repeat Variant"/>
    <property type="match status" value="1"/>
</dbReference>
<dbReference type="Gramene" id="OE9A017485T1">
    <property type="protein sequence ID" value="OE9A017485C1"/>
    <property type="gene ID" value="OE9A017485"/>
</dbReference>
<dbReference type="EMBL" id="CACTIH010000278">
    <property type="protein sequence ID" value="CAA2958688.1"/>
    <property type="molecule type" value="Genomic_DNA"/>
</dbReference>
<dbReference type="Proteomes" id="UP000594638">
    <property type="component" value="Unassembled WGS sequence"/>
</dbReference>
<organism evidence="1 2">
    <name type="scientific">Olea europaea subsp. europaea</name>
    <dbReference type="NCBI Taxonomy" id="158383"/>
    <lineage>
        <taxon>Eukaryota</taxon>
        <taxon>Viridiplantae</taxon>
        <taxon>Streptophyta</taxon>
        <taxon>Embryophyta</taxon>
        <taxon>Tracheophyta</taxon>
        <taxon>Spermatophyta</taxon>
        <taxon>Magnoliopsida</taxon>
        <taxon>eudicotyledons</taxon>
        <taxon>Gunneridae</taxon>
        <taxon>Pentapetalae</taxon>
        <taxon>asterids</taxon>
        <taxon>lamiids</taxon>
        <taxon>Lamiales</taxon>
        <taxon>Oleaceae</taxon>
        <taxon>Oleeae</taxon>
        <taxon>Olea</taxon>
    </lineage>
</organism>
<dbReference type="InterPro" id="IPR011989">
    <property type="entry name" value="ARM-like"/>
</dbReference>
<dbReference type="SUPFAM" id="SSF48371">
    <property type="entry name" value="ARM repeat"/>
    <property type="match status" value="1"/>
</dbReference>
<dbReference type="AlphaFoldDB" id="A0A8S0Q218"/>
<dbReference type="OrthoDB" id="10482799at2759"/>
<evidence type="ECO:0000313" key="1">
    <source>
        <dbReference type="EMBL" id="CAA2958688.1"/>
    </source>
</evidence>